<evidence type="ECO:0000256" key="15">
    <source>
        <dbReference type="SAM" id="MobiDB-lite"/>
    </source>
</evidence>
<keyword evidence="18" id="KW-1185">Reference proteome</keyword>
<dbReference type="GO" id="GO:0031593">
    <property type="term" value="F:polyubiquitin modification-dependent protein binding"/>
    <property type="evidence" value="ECO:0007669"/>
    <property type="project" value="TreeGrafter"/>
</dbReference>
<keyword evidence="6 14" id="KW-0227">DNA damage</keyword>
<dbReference type="InterPro" id="IPR044245">
    <property type="entry name" value="Spartan"/>
</dbReference>
<evidence type="ECO:0000256" key="9">
    <source>
        <dbReference type="ARBA" id="ARBA00022833"/>
    </source>
</evidence>
<dbReference type="SMART" id="SM00731">
    <property type="entry name" value="SprT"/>
    <property type="match status" value="1"/>
</dbReference>
<evidence type="ECO:0000256" key="5">
    <source>
        <dbReference type="ARBA" id="ARBA00022723"/>
    </source>
</evidence>
<protein>
    <recommendedName>
        <fullName evidence="12">DNA-dependent metalloprotease SPRTN</fullName>
    </recommendedName>
    <alternativeName>
        <fullName evidence="13">Protein with SprT-like domain at the N terminus</fullName>
    </alternativeName>
</protein>
<dbReference type="Gene3D" id="3.30.160.60">
    <property type="entry name" value="Classic Zinc Finger"/>
    <property type="match status" value="1"/>
</dbReference>
<evidence type="ECO:0000256" key="6">
    <source>
        <dbReference type="ARBA" id="ARBA00022763"/>
    </source>
</evidence>
<dbReference type="InterPro" id="IPR006642">
    <property type="entry name" value="Rad18_UBZ4"/>
</dbReference>
<dbReference type="InterPro" id="IPR006640">
    <property type="entry name" value="SprT-like_domain"/>
</dbReference>
<keyword evidence="8" id="KW-0378">Hydrolase</keyword>
<keyword evidence="4" id="KW-0645">Protease</keyword>
<dbReference type="GO" id="GO:0003697">
    <property type="term" value="F:single-stranded DNA binding"/>
    <property type="evidence" value="ECO:0007669"/>
    <property type="project" value="InterPro"/>
</dbReference>
<keyword evidence="7 14" id="KW-0863">Zinc-finger</keyword>
<dbReference type="GO" id="GO:0005694">
    <property type="term" value="C:chromosome"/>
    <property type="evidence" value="ECO:0007669"/>
    <property type="project" value="UniProtKB-SubCell"/>
</dbReference>
<dbReference type="Pfam" id="PF10263">
    <property type="entry name" value="SprT-like"/>
    <property type="match status" value="1"/>
</dbReference>
<dbReference type="SMART" id="SM00734">
    <property type="entry name" value="ZnF_Rad18"/>
    <property type="match status" value="1"/>
</dbReference>
<evidence type="ECO:0000256" key="14">
    <source>
        <dbReference type="PROSITE-ProRule" id="PRU01256"/>
    </source>
</evidence>
<gene>
    <name evidence="17" type="ORF">PECUL_23A002323</name>
</gene>
<dbReference type="PANTHER" id="PTHR21220">
    <property type="entry name" value="DNA-DEPENDENT METALLOPROTEASE SPRTN"/>
    <property type="match status" value="1"/>
</dbReference>
<dbReference type="GO" id="GO:0006508">
    <property type="term" value="P:proteolysis"/>
    <property type="evidence" value="ECO:0007669"/>
    <property type="project" value="UniProtKB-KW"/>
</dbReference>
<dbReference type="GO" id="GO:0004222">
    <property type="term" value="F:metalloendopeptidase activity"/>
    <property type="evidence" value="ECO:0007669"/>
    <property type="project" value="InterPro"/>
</dbReference>
<evidence type="ECO:0000256" key="10">
    <source>
        <dbReference type="ARBA" id="ARBA00023049"/>
    </source>
</evidence>
<feature type="region of interest" description="Disordered" evidence="15">
    <location>
        <begin position="265"/>
        <end position="289"/>
    </location>
</feature>
<dbReference type="Proteomes" id="UP001295444">
    <property type="component" value="Chromosome 02"/>
</dbReference>
<evidence type="ECO:0000313" key="17">
    <source>
        <dbReference type="EMBL" id="CAH2251433.1"/>
    </source>
</evidence>
<comment type="similarity">
    <text evidence="2">Belongs to the Spartan family.</text>
</comment>
<feature type="region of interest" description="Disordered" evidence="15">
    <location>
        <begin position="314"/>
        <end position="334"/>
    </location>
</feature>
<keyword evidence="3" id="KW-0158">Chromosome</keyword>
<evidence type="ECO:0000256" key="13">
    <source>
        <dbReference type="ARBA" id="ARBA00030396"/>
    </source>
</evidence>
<proteinExistence type="inferred from homology"/>
<evidence type="ECO:0000259" key="16">
    <source>
        <dbReference type="PROSITE" id="PS51908"/>
    </source>
</evidence>
<dbReference type="EMBL" id="OW240913">
    <property type="protein sequence ID" value="CAH2251433.1"/>
    <property type="molecule type" value="Genomic_DNA"/>
</dbReference>
<evidence type="ECO:0000256" key="8">
    <source>
        <dbReference type="ARBA" id="ARBA00022801"/>
    </source>
</evidence>
<sequence>MEDDFLLAVQLQSDYDRGIEQPFKSDDGAKDFCSNRGKLTVVENARSKEMSVVDPTWELLDPSPDIRALFMQFNDKFFWGKLVGVEVKWSPRMTLCAGVCSYEGRGGLCSIRLSEPLLKLRPRKDLVETLLHEMIHALLFVTYNNKDHDSHGPEFCKHMKRINCFTGANISVNKYEQVQYHDGVGRYRKKSDWVIWCLRIAPWQKVLKPFLCRVKYRINRPGLLIWRGPLVLDSWRDPTSKSVGPLTGSFFQVCEVDNCNNQKDMEDELPDGHREPSTYRSNPRGHMRKNHGVDIRTIIPFSGVGYKLVQTSKSDMPHTSNNSTGNTKNMLPSSSSTFILNNRKPLPSQEKYMHSKSGVPMVSVANPKVFLNVNGSPIKLPVKRTKVHSENTSPRIADLFLSNMTKKKMSIKTSKHSATTSIISQGLNNENIYGQSTKRPRMQDEKPVEDFLLTSPWRNAKNKHMQNINSTAAPSDITTASSSQQSVTVSCPVCRTEVLELNVNEHLDSCLAAY</sequence>
<dbReference type="GO" id="GO:0008270">
    <property type="term" value="F:zinc ion binding"/>
    <property type="evidence" value="ECO:0007669"/>
    <property type="project" value="UniProtKB-KW"/>
</dbReference>
<accession>A0AAD1RF07</accession>
<reference evidence="17" key="1">
    <citation type="submission" date="2022-03" db="EMBL/GenBank/DDBJ databases">
        <authorList>
            <person name="Alioto T."/>
            <person name="Alioto T."/>
            <person name="Gomez Garrido J."/>
        </authorList>
    </citation>
    <scope>NUCLEOTIDE SEQUENCE</scope>
</reference>
<evidence type="ECO:0000256" key="12">
    <source>
        <dbReference type="ARBA" id="ARBA00023885"/>
    </source>
</evidence>
<keyword evidence="10" id="KW-0482">Metalloprotease</keyword>
<organism evidence="17 18">
    <name type="scientific">Pelobates cultripes</name>
    <name type="common">Western spadefoot toad</name>
    <dbReference type="NCBI Taxonomy" id="61616"/>
    <lineage>
        <taxon>Eukaryota</taxon>
        <taxon>Metazoa</taxon>
        <taxon>Chordata</taxon>
        <taxon>Craniata</taxon>
        <taxon>Vertebrata</taxon>
        <taxon>Euteleostomi</taxon>
        <taxon>Amphibia</taxon>
        <taxon>Batrachia</taxon>
        <taxon>Anura</taxon>
        <taxon>Pelobatoidea</taxon>
        <taxon>Pelobatidae</taxon>
        <taxon>Pelobates</taxon>
    </lineage>
</organism>
<evidence type="ECO:0000256" key="4">
    <source>
        <dbReference type="ARBA" id="ARBA00022670"/>
    </source>
</evidence>
<feature type="domain" description="UBZ4-type" evidence="16">
    <location>
        <begin position="488"/>
        <end position="514"/>
    </location>
</feature>
<dbReference type="PROSITE" id="PS51908">
    <property type="entry name" value="ZF_UBZ4"/>
    <property type="match status" value="1"/>
</dbReference>
<name>A0AAD1RF07_PELCU</name>
<keyword evidence="5" id="KW-0479">Metal-binding</keyword>
<evidence type="ECO:0000256" key="2">
    <source>
        <dbReference type="ARBA" id="ARBA00010724"/>
    </source>
</evidence>
<dbReference type="GO" id="GO:0005634">
    <property type="term" value="C:nucleus"/>
    <property type="evidence" value="ECO:0007669"/>
    <property type="project" value="TreeGrafter"/>
</dbReference>
<evidence type="ECO:0000256" key="11">
    <source>
        <dbReference type="ARBA" id="ARBA00023204"/>
    </source>
</evidence>
<dbReference type="AlphaFoldDB" id="A0AAD1RF07"/>
<dbReference type="GO" id="GO:0006281">
    <property type="term" value="P:DNA repair"/>
    <property type="evidence" value="ECO:0007669"/>
    <property type="project" value="UniProtKB-KW"/>
</dbReference>
<evidence type="ECO:0000256" key="3">
    <source>
        <dbReference type="ARBA" id="ARBA00022454"/>
    </source>
</evidence>
<keyword evidence="9" id="KW-0862">Zinc</keyword>
<comment type="subcellular location">
    <subcellularLocation>
        <location evidence="1">Chromosome</location>
    </subcellularLocation>
</comment>
<evidence type="ECO:0000313" key="18">
    <source>
        <dbReference type="Proteomes" id="UP001295444"/>
    </source>
</evidence>
<keyword evidence="11 14" id="KW-0234">DNA repair</keyword>
<evidence type="ECO:0000256" key="7">
    <source>
        <dbReference type="ARBA" id="ARBA00022771"/>
    </source>
</evidence>
<evidence type="ECO:0000256" key="1">
    <source>
        <dbReference type="ARBA" id="ARBA00004286"/>
    </source>
</evidence>
<dbReference type="PANTHER" id="PTHR21220:SF5">
    <property type="entry name" value="DNA-DEPENDENT METALLOPROTEASE SPRTN"/>
    <property type="match status" value="1"/>
</dbReference>